<dbReference type="PANTHER" id="PTHR43877">
    <property type="entry name" value="AMINOALKYLPHOSPHONATE N-ACETYLTRANSFERASE-RELATED-RELATED"/>
    <property type="match status" value="1"/>
</dbReference>
<sequence>MIIRRATSSDIEALSALYVAFFREDGIATPPQAIAENLSVMLGDPRACIFVADTGGGLAGMSAGSLTFGVEFGWSAELEDLYLSPGSRGMGWSRPLVAAVLDWAREHGARETVLVITPQAEQDQALTRFYEKLGFRDSRRITMYRKGPGTGT</sequence>
<dbReference type="OrthoDB" id="9797456at2"/>
<accession>A0A1I6QPQ7</accession>
<dbReference type="GO" id="GO:0016747">
    <property type="term" value="F:acyltransferase activity, transferring groups other than amino-acyl groups"/>
    <property type="evidence" value="ECO:0007669"/>
    <property type="project" value="InterPro"/>
</dbReference>
<evidence type="ECO:0000259" key="3">
    <source>
        <dbReference type="PROSITE" id="PS51186"/>
    </source>
</evidence>
<dbReference type="EMBL" id="FOZW01000002">
    <property type="protein sequence ID" value="SFS54453.1"/>
    <property type="molecule type" value="Genomic_DNA"/>
</dbReference>
<name>A0A1I6QPQ7_9RHOB</name>
<dbReference type="RefSeq" id="WP_092419459.1">
    <property type="nucleotide sequence ID" value="NZ_FNCL01000001.1"/>
</dbReference>
<dbReference type="InterPro" id="IPR016181">
    <property type="entry name" value="Acyl_CoA_acyltransferase"/>
</dbReference>
<keyword evidence="5" id="KW-1185">Reference proteome</keyword>
<evidence type="ECO:0000313" key="5">
    <source>
        <dbReference type="Proteomes" id="UP000199392"/>
    </source>
</evidence>
<evidence type="ECO:0000256" key="1">
    <source>
        <dbReference type="ARBA" id="ARBA00022679"/>
    </source>
</evidence>
<reference evidence="5" key="1">
    <citation type="submission" date="2016-10" db="EMBL/GenBank/DDBJ databases">
        <authorList>
            <person name="Varghese N."/>
            <person name="Submissions S."/>
        </authorList>
    </citation>
    <scope>NUCLEOTIDE SEQUENCE [LARGE SCALE GENOMIC DNA]</scope>
    <source>
        <strain evidence="5">DSM 26894</strain>
    </source>
</reference>
<dbReference type="InterPro" id="IPR050832">
    <property type="entry name" value="Bact_Acetyltransf"/>
</dbReference>
<keyword evidence="1 4" id="KW-0808">Transferase</keyword>
<evidence type="ECO:0000256" key="2">
    <source>
        <dbReference type="ARBA" id="ARBA00023315"/>
    </source>
</evidence>
<protein>
    <submittedName>
        <fullName evidence="4">Acetyltransferase (GNAT) family protein</fullName>
    </submittedName>
</protein>
<dbReference type="AlphaFoldDB" id="A0A1I6QPQ7"/>
<gene>
    <name evidence="4" type="ORF">SAMN04488050_102222</name>
</gene>
<feature type="domain" description="N-acetyltransferase" evidence="3">
    <location>
        <begin position="1"/>
        <end position="152"/>
    </location>
</feature>
<dbReference type="Gene3D" id="3.40.630.30">
    <property type="match status" value="1"/>
</dbReference>
<keyword evidence="2" id="KW-0012">Acyltransferase</keyword>
<dbReference type="PROSITE" id="PS51186">
    <property type="entry name" value="GNAT"/>
    <property type="match status" value="1"/>
</dbReference>
<organism evidence="4 5">
    <name type="scientific">Alloyangia pacifica</name>
    <dbReference type="NCBI Taxonomy" id="311180"/>
    <lineage>
        <taxon>Bacteria</taxon>
        <taxon>Pseudomonadati</taxon>
        <taxon>Pseudomonadota</taxon>
        <taxon>Alphaproteobacteria</taxon>
        <taxon>Rhodobacterales</taxon>
        <taxon>Roseobacteraceae</taxon>
        <taxon>Alloyangia</taxon>
    </lineage>
</organism>
<dbReference type="SUPFAM" id="SSF55729">
    <property type="entry name" value="Acyl-CoA N-acyltransferases (Nat)"/>
    <property type="match status" value="1"/>
</dbReference>
<evidence type="ECO:0000313" key="4">
    <source>
        <dbReference type="EMBL" id="SFS54453.1"/>
    </source>
</evidence>
<dbReference type="InterPro" id="IPR000182">
    <property type="entry name" value="GNAT_dom"/>
</dbReference>
<dbReference type="CDD" id="cd04301">
    <property type="entry name" value="NAT_SF"/>
    <property type="match status" value="1"/>
</dbReference>
<dbReference type="Proteomes" id="UP000199392">
    <property type="component" value="Unassembled WGS sequence"/>
</dbReference>
<dbReference type="Pfam" id="PF00583">
    <property type="entry name" value="Acetyltransf_1"/>
    <property type="match status" value="1"/>
</dbReference>
<proteinExistence type="predicted"/>